<evidence type="ECO:0000256" key="6">
    <source>
        <dbReference type="ARBA" id="ARBA00022449"/>
    </source>
</evidence>
<keyword evidence="9 13" id="KW-1133">Transmembrane helix</keyword>
<evidence type="ECO:0000256" key="7">
    <source>
        <dbReference type="ARBA" id="ARBA00022475"/>
    </source>
</evidence>
<organism evidence="14 15">
    <name type="scientific">Clostridium butyricum</name>
    <dbReference type="NCBI Taxonomy" id="1492"/>
    <lineage>
        <taxon>Bacteria</taxon>
        <taxon>Bacillati</taxon>
        <taxon>Bacillota</taxon>
        <taxon>Clostridia</taxon>
        <taxon>Eubacteriales</taxon>
        <taxon>Clostridiaceae</taxon>
        <taxon>Clostridium</taxon>
    </lineage>
</organism>
<evidence type="ECO:0000256" key="9">
    <source>
        <dbReference type="ARBA" id="ARBA00022989"/>
    </source>
</evidence>
<keyword evidence="8 13" id="KW-0812">Transmembrane</keyword>
<dbReference type="GO" id="GO:0015297">
    <property type="term" value="F:antiporter activity"/>
    <property type="evidence" value="ECO:0007669"/>
    <property type="project" value="UniProtKB-KW"/>
</dbReference>
<keyword evidence="5" id="KW-0813">Transport</keyword>
<dbReference type="Pfam" id="PF01554">
    <property type="entry name" value="MatE"/>
    <property type="match status" value="2"/>
</dbReference>
<dbReference type="PANTHER" id="PTHR43298">
    <property type="entry name" value="MULTIDRUG RESISTANCE PROTEIN NORM-RELATED"/>
    <property type="match status" value="1"/>
</dbReference>
<dbReference type="InterPro" id="IPR050222">
    <property type="entry name" value="MATE_MdtK"/>
</dbReference>
<name>A0A2S7FFM8_CLOBU</name>
<evidence type="ECO:0000256" key="8">
    <source>
        <dbReference type="ARBA" id="ARBA00022692"/>
    </source>
</evidence>
<keyword evidence="10" id="KW-0406">Ion transport</keyword>
<evidence type="ECO:0000313" key="14">
    <source>
        <dbReference type="EMBL" id="PPV17991.1"/>
    </source>
</evidence>
<dbReference type="InterPro" id="IPR048279">
    <property type="entry name" value="MdtK-like"/>
</dbReference>
<evidence type="ECO:0000256" key="5">
    <source>
        <dbReference type="ARBA" id="ARBA00022448"/>
    </source>
</evidence>
<dbReference type="AlphaFoldDB" id="A0A2S7FFM8"/>
<proteinExistence type="inferred from homology"/>
<feature type="transmembrane region" description="Helical" evidence="13">
    <location>
        <begin position="425"/>
        <end position="449"/>
    </location>
</feature>
<keyword evidence="7" id="KW-1003">Cell membrane</keyword>
<feature type="transmembrane region" description="Helical" evidence="13">
    <location>
        <begin position="366"/>
        <end position="386"/>
    </location>
</feature>
<comment type="function">
    <text evidence="1">Multidrug efflux pump.</text>
</comment>
<evidence type="ECO:0000256" key="4">
    <source>
        <dbReference type="ARBA" id="ARBA00020268"/>
    </source>
</evidence>
<evidence type="ECO:0000256" key="10">
    <source>
        <dbReference type="ARBA" id="ARBA00023065"/>
    </source>
</evidence>
<comment type="subcellular location">
    <subcellularLocation>
        <location evidence="2">Cell membrane</location>
        <topology evidence="2">Multi-pass membrane protein</topology>
    </subcellularLocation>
</comment>
<protein>
    <recommendedName>
        <fullName evidence="4">Probable multidrug resistance protein NorM</fullName>
    </recommendedName>
    <alternativeName>
        <fullName evidence="12">Multidrug-efflux transporter</fullName>
    </alternativeName>
</protein>
<evidence type="ECO:0000313" key="15">
    <source>
        <dbReference type="Proteomes" id="UP000238081"/>
    </source>
</evidence>
<dbReference type="RefSeq" id="WP_043661663.1">
    <property type="nucleotide sequence ID" value="NZ_JSEG01000001.1"/>
</dbReference>
<comment type="caution">
    <text evidence="14">The sequence shown here is derived from an EMBL/GenBank/DDBJ whole genome shotgun (WGS) entry which is preliminary data.</text>
</comment>
<evidence type="ECO:0000256" key="11">
    <source>
        <dbReference type="ARBA" id="ARBA00023136"/>
    </source>
</evidence>
<evidence type="ECO:0000256" key="2">
    <source>
        <dbReference type="ARBA" id="ARBA00004651"/>
    </source>
</evidence>
<dbReference type="NCBIfam" id="TIGR00797">
    <property type="entry name" value="matE"/>
    <property type="match status" value="1"/>
</dbReference>
<feature type="transmembrane region" description="Helical" evidence="13">
    <location>
        <begin position="97"/>
        <end position="114"/>
    </location>
</feature>
<evidence type="ECO:0000256" key="3">
    <source>
        <dbReference type="ARBA" id="ARBA00010199"/>
    </source>
</evidence>
<dbReference type="Proteomes" id="UP000238081">
    <property type="component" value="Unassembled WGS sequence"/>
</dbReference>
<feature type="transmembrane region" description="Helical" evidence="13">
    <location>
        <begin position="299"/>
        <end position="319"/>
    </location>
</feature>
<feature type="transmembrane region" description="Helical" evidence="13">
    <location>
        <begin position="12"/>
        <end position="34"/>
    </location>
</feature>
<feature type="transmembrane region" description="Helical" evidence="13">
    <location>
        <begin position="171"/>
        <end position="191"/>
    </location>
</feature>
<dbReference type="PANTHER" id="PTHR43298:SF2">
    <property type="entry name" value="FMN_FAD EXPORTER YEEO-RELATED"/>
    <property type="match status" value="1"/>
</dbReference>
<feature type="transmembrane region" description="Helical" evidence="13">
    <location>
        <begin position="54"/>
        <end position="76"/>
    </location>
</feature>
<keyword evidence="6" id="KW-0050">Antiport</keyword>
<dbReference type="InterPro" id="IPR002528">
    <property type="entry name" value="MATE_fam"/>
</dbReference>
<dbReference type="GO" id="GO:0006811">
    <property type="term" value="P:monoatomic ion transport"/>
    <property type="evidence" value="ECO:0007669"/>
    <property type="project" value="UniProtKB-KW"/>
</dbReference>
<feature type="transmembrane region" description="Helical" evidence="13">
    <location>
        <begin position="203"/>
        <end position="223"/>
    </location>
</feature>
<dbReference type="PIRSF" id="PIRSF006603">
    <property type="entry name" value="DinF"/>
    <property type="match status" value="1"/>
</dbReference>
<feature type="transmembrane region" description="Helical" evidence="13">
    <location>
        <begin position="331"/>
        <end position="354"/>
    </location>
</feature>
<evidence type="ECO:0000256" key="12">
    <source>
        <dbReference type="ARBA" id="ARBA00031636"/>
    </source>
</evidence>
<sequence>MKLKKYVGDKSFYKMVLTIAIPIMIQNGITNFVSMLDNIMVGQIGTDAMSGVAIANQFIFIFSLFIFGAISGPGIFSAQFYGNDNHEGVRQTFRFKLILCGIISVIGIFIMGAFRHELISLFLHEGSVTGNISETLKYGSGYIAIDIIGLIPFAIMQCYSSTLRETGETIVPMKAGIAAVAVNLVFNYLLIFGKLGFPMLGAYGAAIATVISRFIECFIVVIWTHRHKERNKFIVGAYRNFKIEKNLTKHIILRGTPLLMNEGLWAMGMSALNAIYSRGGLAVVAGLNISNTVSNVFNIVYIALGSSVSIIVGQLLGAGKMEEAKDTDTKLIVFSVVSCIGFGLFMSLISPFFPKIYNTTDEVRHYASYFILIIAMCMPLEAFMNASYFTLRSGGKTFITFLFDSVSIWVISIPFAYIIMNFTSIGIVTIYLLCQLISIIKCIIGYVLVKKGVWINNIVV</sequence>
<reference evidence="14 15" key="1">
    <citation type="submission" date="2016-01" db="EMBL/GenBank/DDBJ databases">
        <title>Characterization of the Clostridium difficile lineages that are prevalent in Hong Kong and China.</title>
        <authorList>
            <person name="Kwok J.S.-L."/>
            <person name="Lam W.-Y."/>
            <person name="Ip M."/>
            <person name="Chan T.-F."/>
            <person name="Hawkey P.M."/>
            <person name="Tsui S.K.-W."/>
        </authorList>
    </citation>
    <scope>NUCLEOTIDE SEQUENCE [LARGE SCALE GENOMIC DNA]</scope>
    <source>
        <strain evidence="14 15">300064</strain>
    </source>
</reference>
<feature type="transmembrane region" description="Helical" evidence="13">
    <location>
        <begin position="141"/>
        <end position="159"/>
    </location>
</feature>
<feature type="transmembrane region" description="Helical" evidence="13">
    <location>
        <begin position="398"/>
        <end position="419"/>
    </location>
</feature>
<dbReference type="GO" id="GO:0042910">
    <property type="term" value="F:xenobiotic transmembrane transporter activity"/>
    <property type="evidence" value="ECO:0007669"/>
    <property type="project" value="InterPro"/>
</dbReference>
<evidence type="ECO:0000256" key="1">
    <source>
        <dbReference type="ARBA" id="ARBA00003408"/>
    </source>
</evidence>
<dbReference type="EMBL" id="LRDH01000001">
    <property type="protein sequence ID" value="PPV17991.1"/>
    <property type="molecule type" value="Genomic_DNA"/>
</dbReference>
<comment type="similarity">
    <text evidence="3">Belongs to the multi antimicrobial extrusion (MATE) (TC 2.A.66.1) family.</text>
</comment>
<keyword evidence="11 13" id="KW-0472">Membrane</keyword>
<dbReference type="GO" id="GO:0005886">
    <property type="term" value="C:plasma membrane"/>
    <property type="evidence" value="ECO:0007669"/>
    <property type="project" value="UniProtKB-SubCell"/>
</dbReference>
<gene>
    <name evidence="14" type="ORF">AWN73_00875</name>
</gene>
<accession>A0A2S7FFM8</accession>
<evidence type="ECO:0000256" key="13">
    <source>
        <dbReference type="SAM" id="Phobius"/>
    </source>
</evidence>